<protein>
    <recommendedName>
        <fullName evidence="4">Intracellular septation protein A</fullName>
    </recommendedName>
</protein>
<keyword evidence="1" id="KW-0812">Transmembrane</keyword>
<dbReference type="RefSeq" id="WP_103705395.1">
    <property type="nucleotide sequence ID" value="NZ_PQGA01000008.1"/>
</dbReference>
<dbReference type="OrthoDB" id="7062026at2"/>
<proteinExistence type="predicted"/>
<organism evidence="2 3">
    <name type="scientific">Paraburkholderia eburnea</name>
    <dbReference type="NCBI Taxonomy" id="1189126"/>
    <lineage>
        <taxon>Bacteria</taxon>
        <taxon>Pseudomonadati</taxon>
        <taxon>Pseudomonadota</taxon>
        <taxon>Betaproteobacteria</taxon>
        <taxon>Burkholderiales</taxon>
        <taxon>Burkholderiaceae</taxon>
        <taxon>Paraburkholderia</taxon>
    </lineage>
</organism>
<keyword evidence="3" id="KW-1185">Reference proteome</keyword>
<feature type="transmembrane region" description="Helical" evidence="1">
    <location>
        <begin position="58"/>
        <end position="78"/>
    </location>
</feature>
<evidence type="ECO:0008006" key="4">
    <source>
        <dbReference type="Google" id="ProtNLM"/>
    </source>
</evidence>
<dbReference type="Proteomes" id="UP000237381">
    <property type="component" value="Unassembled WGS sequence"/>
</dbReference>
<keyword evidence="1" id="KW-0472">Membrane</keyword>
<name>A0A2S4M7Z3_9BURK</name>
<evidence type="ECO:0000313" key="3">
    <source>
        <dbReference type="Proteomes" id="UP000237381"/>
    </source>
</evidence>
<feature type="transmembrane region" description="Helical" evidence="1">
    <location>
        <begin position="175"/>
        <end position="194"/>
    </location>
</feature>
<sequence length="202" mass="22587">MIPSARYVLAFVVNVALPAVTYRMTLPDWGLSGALMASSLPLLGWMTFDFARFRHFDALSAIVLASLAMSLLLLMSPAGRWLRESGEPLVSGFIGVLFLVSLLVSRPLVFYLGRSTLAREHQGREQEFDEMWMSRPGLRKSIRVMTAVWGVGLVGECVIRVAIVRHVGDHDVDRLSTLVRYGTYAGLTAWSILYRHAYLKRA</sequence>
<dbReference type="EMBL" id="PQGA01000008">
    <property type="protein sequence ID" value="POR50719.1"/>
    <property type="molecule type" value="Genomic_DNA"/>
</dbReference>
<keyword evidence="1" id="KW-1133">Transmembrane helix</keyword>
<evidence type="ECO:0000313" key="2">
    <source>
        <dbReference type="EMBL" id="POR50719.1"/>
    </source>
</evidence>
<comment type="caution">
    <text evidence="2">The sequence shown here is derived from an EMBL/GenBank/DDBJ whole genome shotgun (WGS) entry which is preliminary data.</text>
</comment>
<dbReference type="NCBIfam" id="NF041646">
    <property type="entry name" value="VC0807_fam"/>
    <property type="match status" value="1"/>
</dbReference>
<feature type="transmembrane region" description="Helical" evidence="1">
    <location>
        <begin position="90"/>
        <end position="112"/>
    </location>
</feature>
<evidence type="ECO:0000256" key="1">
    <source>
        <dbReference type="SAM" id="Phobius"/>
    </source>
</evidence>
<reference evidence="2 3" key="1">
    <citation type="submission" date="2018-01" db="EMBL/GenBank/DDBJ databases">
        <title>Genomic Encyclopedia of Type Strains, Phase III (KMG-III): the genomes of soil and plant-associated and newly described type strains.</title>
        <authorList>
            <person name="Whitman W."/>
        </authorList>
    </citation>
    <scope>NUCLEOTIDE SEQUENCE [LARGE SCALE GENOMIC DNA]</scope>
    <source>
        <strain evidence="2 3">JCM 18070</strain>
    </source>
</reference>
<feature type="transmembrane region" description="Helical" evidence="1">
    <location>
        <begin position="7"/>
        <end position="25"/>
    </location>
</feature>
<gene>
    <name evidence="2" type="ORF">B0G62_108211</name>
</gene>
<accession>A0A2S4M7Z3</accession>
<dbReference type="AlphaFoldDB" id="A0A2S4M7Z3"/>
<feature type="transmembrane region" description="Helical" evidence="1">
    <location>
        <begin position="142"/>
        <end position="163"/>
    </location>
</feature>